<feature type="region of interest" description="Disordered" evidence="1">
    <location>
        <begin position="22"/>
        <end position="254"/>
    </location>
</feature>
<feature type="compositionally biased region" description="Low complexity" evidence="1">
    <location>
        <begin position="303"/>
        <end position="329"/>
    </location>
</feature>
<reference evidence="3" key="1">
    <citation type="submission" date="2021-01" db="EMBL/GenBank/DDBJ databases">
        <authorList>
            <person name="Zahm M."/>
            <person name="Roques C."/>
            <person name="Cabau C."/>
            <person name="Klopp C."/>
            <person name="Donnadieu C."/>
            <person name="Jouanno E."/>
            <person name="Lampietro C."/>
            <person name="Louis A."/>
            <person name="Herpin A."/>
            <person name="Echchiki A."/>
            <person name="Berthelot C."/>
            <person name="Parey E."/>
            <person name="Roest-Crollius H."/>
            <person name="Braasch I."/>
            <person name="Postlethwait J."/>
            <person name="Bobe J."/>
            <person name="Montfort J."/>
            <person name="Bouchez O."/>
            <person name="Begum T."/>
            <person name="Mejri S."/>
            <person name="Adams A."/>
            <person name="Chen W.-J."/>
            <person name="Guiguen Y."/>
        </authorList>
    </citation>
    <scope>NUCLEOTIDE SEQUENCE</scope>
    <source>
        <strain evidence="3">YG-15Mar2019-1</strain>
        <tissue evidence="3">Brain</tissue>
    </source>
</reference>
<feature type="compositionally biased region" description="Polar residues" evidence="1">
    <location>
        <begin position="182"/>
        <end position="195"/>
    </location>
</feature>
<feature type="signal peptide" evidence="2">
    <location>
        <begin position="1"/>
        <end position="21"/>
    </location>
</feature>
<evidence type="ECO:0000313" key="3">
    <source>
        <dbReference type="EMBL" id="KAG7458220.1"/>
    </source>
</evidence>
<keyword evidence="2" id="KW-0732">Signal</keyword>
<protein>
    <submittedName>
        <fullName evidence="3">Uncharacterized protein</fullName>
    </submittedName>
</protein>
<feature type="region of interest" description="Disordered" evidence="1">
    <location>
        <begin position="428"/>
        <end position="498"/>
    </location>
</feature>
<dbReference type="AlphaFoldDB" id="A0A9D3PIU7"/>
<feature type="compositionally biased region" description="Polar residues" evidence="1">
    <location>
        <begin position="628"/>
        <end position="640"/>
    </location>
</feature>
<feature type="compositionally biased region" description="Polar residues" evidence="1">
    <location>
        <begin position="429"/>
        <end position="453"/>
    </location>
</feature>
<accession>A0A9D3PIU7</accession>
<feature type="compositionally biased region" description="Polar residues" evidence="1">
    <location>
        <begin position="89"/>
        <end position="100"/>
    </location>
</feature>
<proteinExistence type="predicted"/>
<dbReference type="Proteomes" id="UP001046870">
    <property type="component" value="Chromosome 21"/>
</dbReference>
<feature type="region of interest" description="Disordered" evidence="1">
    <location>
        <begin position="581"/>
        <end position="666"/>
    </location>
</feature>
<feature type="compositionally biased region" description="Acidic residues" evidence="1">
    <location>
        <begin position="31"/>
        <end position="52"/>
    </location>
</feature>
<comment type="caution">
    <text evidence="3">The sequence shown here is derived from an EMBL/GenBank/DDBJ whole genome shotgun (WGS) entry which is preliminary data.</text>
</comment>
<organism evidence="3 4">
    <name type="scientific">Megalops atlanticus</name>
    <name type="common">Tarpon</name>
    <name type="synonym">Clupea gigantea</name>
    <dbReference type="NCBI Taxonomy" id="7932"/>
    <lineage>
        <taxon>Eukaryota</taxon>
        <taxon>Metazoa</taxon>
        <taxon>Chordata</taxon>
        <taxon>Craniata</taxon>
        <taxon>Vertebrata</taxon>
        <taxon>Euteleostomi</taxon>
        <taxon>Actinopterygii</taxon>
        <taxon>Neopterygii</taxon>
        <taxon>Teleostei</taxon>
        <taxon>Elopiformes</taxon>
        <taxon>Megalopidae</taxon>
        <taxon>Megalops</taxon>
    </lineage>
</organism>
<name>A0A9D3PIU7_MEGAT</name>
<feature type="compositionally biased region" description="Polar residues" evidence="1">
    <location>
        <begin position="362"/>
        <end position="383"/>
    </location>
</feature>
<feature type="region of interest" description="Disordered" evidence="1">
    <location>
        <begin position="290"/>
        <end position="386"/>
    </location>
</feature>
<feature type="region of interest" description="Disordered" evidence="1">
    <location>
        <begin position="542"/>
        <end position="567"/>
    </location>
</feature>
<sequence length="666" mass="66611">MLSRNILLFSAMVFLATTITAAPVEEKEPEEREFEPEDGEEELSEEEEDDDDSKSQDMNMGTGSQQATAAPKDTGATNQHETSLEGDPSNGQKLNGGSTTHTDHGPSGSTSMAQGTEGANGGDPHAQPSGASSHDPSVPDAVASSVEMSIAGAGDHGSSPSQAHSPGAGDPPSETIFHDSGTHTGSSSDIISETHPQAPAPDHHQSTSQLDTAGDPGALDAGSQIEAPGAEVTGSDAPDTESNGNGHKLLVAGAPDGSPGSDYLIDGAAHTGSAGLVDLFFPDIHTDMSGHMGATSQTDSTALGLDPGQPSSSSSHPEGPGELPGSSASTEGGGPGDLITSGTQTDSTVPADLPGQDHLSPSLDSTSVGDTSSLSDPSHTTADTVGAGTFDVHSSFLLDTTDMATLSDMMSHIDHSYIDYPESGIDAASTDSLDSNGNGRQRPVTETQQTGSELVTDVHHEVTSSSDQPSIAAETHAPGDHHGVDPQLSSTVGTGGVDAHTVIPQTDVMAGEGGAFESGPHSDLTGMGVEPVTSLHMQADTTALGDAPSSSPPDPAGLGEVAVTSGHANSTESLLGAGLEAGSTDSVGLQGMHVQTDSPVTGDTPGSTSQADGAGTVTADPQGIHEGLSQSGVTAQTQPAASAGEQYITSGQGPEGAENVELEDTC</sequence>
<evidence type="ECO:0000256" key="2">
    <source>
        <dbReference type="SAM" id="SignalP"/>
    </source>
</evidence>
<dbReference type="EMBL" id="JAFDVH010000021">
    <property type="protein sequence ID" value="KAG7458220.1"/>
    <property type="molecule type" value="Genomic_DNA"/>
</dbReference>
<gene>
    <name evidence="3" type="ORF">MATL_G00236030</name>
</gene>
<evidence type="ECO:0000256" key="1">
    <source>
        <dbReference type="SAM" id="MobiDB-lite"/>
    </source>
</evidence>
<feature type="compositionally biased region" description="Polar residues" evidence="1">
    <location>
        <begin position="56"/>
        <end position="68"/>
    </location>
</feature>
<keyword evidence="4" id="KW-1185">Reference proteome</keyword>
<feature type="chain" id="PRO_5039412752" evidence="2">
    <location>
        <begin position="22"/>
        <end position="666"/>
    </location>
</feature>
<evidence type="ECO:0000313" key="4">
    <source>
        <dbReference type="Proteomes" id="UP001046870"/>
    </source>
</evidence>
<dbReference type="OrthoDB" id="8962950at2759"/>
<feature type="compositionally biased region" description="Polar residues" evidence="1">
    <location>
        <begin position="583"/>
        <end position="611"/>
    </location>
</feature>